<comment type="caution">
    <text evidence="3">The sequence shown here is derived from an EMBL/GenBank/DDBJ whole genome shotgun (WGS) entry which is preliminary data.</text>
</comment>
<feature type="compositionally biased region" description="Basic and acidic residues" evidence="1">
    <location>
        <begin position="60"/>
        <end position="69"/>
    </location>
</feature>
<keyword evidence="4" id="KW-1185">Reference proteome</keyword>
<evidence type="ECO:0000256" key="2">
    <source>
        <dbReference type="SAM" id="Phobius"/>
    </source>
</evidence>
<protein>
    <submittedName>
        <fullName evidence="3">Uncharacterized protein</fullName>
    </submittedName>
</protein>
<evidence type="ECO:0000256" key="1">
    <source>
        <dbReference type="SAM" id="MobiDB-lite"/>
    </source>
</evidence>
<dbReference type="Proteomes" id="UP000193986">
    <property type="component" value="Unassembled WGS sequence"/>
</dbReference>
<feature type="transmembrane region" description="Helical" evidence="2">
    <location>
        <begin position="12"/>
        <end position="30"/>
    </location>
</feature>
<gene>
    <name evidence="3" type="ORF">BCR39DRAFT_561390</name>
</gene>
<evidence type="ECO:0000313" key="3">
    <source>
        <dbReference type="EMBL" id="ORY24782.1"/>
    </source>
</evidence>
<dbReference type="InParanoid" id="A0A1Y2AQH8"/>
<keyword evidence="2" id="KW-0472">Membrane</keyword>
<keyword evidence="2" id="KW-0812">Transmembrane</keyword>
<dbReference type="OrthoDB" id="5304367at2759"/>
<name>A0A1Y2AQH8_9TREE</name>
<sequence length="69" mass="7600">MSRYRRSDYTMPLAAFGMVIVLTSFIYSSIGNAKINATNSAGSMYGEGGHARQALKKPNNSREEPKKEV</sequence>
<keyword evidence="2" id="KW-1133">Transmembrane helix</keyword>
<organism evidence="3 4">
    <name type="scientific">Naematelia encephala</name>
    <dbReference type="NCBI Taxonomy" id="71784"/>
    <lineage>
        <taxon>Eukaryota</taxon>
        <taxon>Fungi</taxon>
        <taxon>Dikarya</taxon>
        <taxon>Basidiomycota</taxon>
        <taxon>Agaricomycotina</taxon>
        <taxon>Tremellomycetes</taxon>
        <taxon>Tremellales</taxon>
        <taxon>Naemateliaceae</taxon>
        <taxon>Naematelia</taxon>
    </lineage>
</organism>
<feature type="region of interest" description="Disordered" evidence="1">
    <location>
        <begin position="46"/>
        <end position="69"/>
    </location>
</feature>
<evidence type="ECO:0000313" key="4">
    <source>
        <dbReference type="Proteomes" id="UP000193986"/>
    </source>
</evidence>
<accession>A0A1Y2AQH8</accession>
<dbReference type="EMBL" id="MCFC01000064">
    <property type="protein sequence ID" value="ORY24782.1"/>
    <property type="molecule type" value="Genomic_DNA"/>
</dbReference>
<dbReference type="AlphaFoldDB" id="A0A1Y2AQH8"/>
<proteinExistence type="predicted"/>
<reference evidence="3 4" key="1">
    <citation type="submission" date="2016-07" db="EMBL/GenBank/DDBJ databases">
        <title>Pervasive Adenine N6-methylation of Active Genes in Fungi.</title>
        <authorList>
            <consortium name="DOE Joint Genome Institute"/>
            <person name="Mondo S.J."/>
            <person name="Dannebaum R.O."/>
            <person name="Kuo R.C."/>
            <person name="Labutti K."/>
            <person name="Haridas S."/>
            <person name="Kuo A."/>
            <person name="Salamov A."/>
            <person name="Ahrendt S.R."/>
            <person name="Lipzen A."/>
            <person name="Sullivan W."/>
            <person name="Andreopoulos W.B."/>
            <person name="Clum A."/>
            <person name="Lindquist E."/>
            <person name="Daum C."/>
            <person name="Ramamoorthy G.K."/>
            <person name="Gryganskyi A."/>
            <person name="Culley D."/>
            <person name="Magnuson J.K."/>
            <person name="James T.Y."/>
            <person name="O'Malley M.A."/>
            <person name="Stajich J.E."/>
            <person name="Spatafora J.W."/>
            <person name="Visel A."/>
            <person name="Grigoriev I.V."/>
        </authorList>
    </citation>
    <scope>NUCLEOTIDE SEQUENCE [LARGE SCALE GENOMIC DNA]</scope>
    <source>
        <strain evidence="3 4">68-887.2</strain>
    </source>
</reference>